<proteinExistence type="predicted"/>
<dbReference type="GeneID" id="10668056"/>
<reference evidence="2 3" key="1">
    <citation type="journal article" date="2014" name="Int. J. Syst. Evol. Microbiol.">
        <title>Methanobacterium paludis sp. nov. and a novel strain of Methanobacterium lacus isolated from northern peatlands.</title>
        <authorList>
            <person name="Cadillo-Quiroz H."/>
            <person name="Brauer S.L."/>
            <person name="Goodson N."/>
            <person name="Yavitt J.B."/>
            <person name="Zinder S.H."/>
        </authorList>
    </citation>
    <scope>NUCLEOTIDE SEQUENCE [LARGE SCALE GENOMIC DNA]</scope>
    <source>
        <strain evidence="3">DSM 25820 / JCM 18151 / SWAN1</strain>
    </source>
</reference>
<dbReference type="NCBIfam" id="TIGR00318">
    <property type="entry name" value="cyaB"/>
    <property type="match status" value="1"/>
</dbReference>
<dbReference type="HOGENOM" id="CLU_105244_2_0_2"/>
<evidence type="ECO:0000313" key="2">
    <source>
        <dbReference type="EMBL" id="AEG17606.1"/>
    </source>
</evidence>
<dbReference type="CDD" id="cd07890">
    <property type="entry name" value="CYTH-like_AC_IV-like"/>
    <property type="match status" value="1"/>
</dbReference>
<sequence length="179" mass="20409">MIEVEVKAHVTNFEDVKEKLTEIGAEKIGTEHQMDVYFNAPHRDFAQTDEALRIREIPENGGKRIILTYKGAKLDGVSKTRKEIEVDVSDSEKMASILGNIGFRAAANVEKDRVIYLFNDSLISLDQVKKVGSFVEIEKEAKEDEDFKDAVDEIFETYKKLGIEEGFERRSYLELMGVK</sequence>
<dbReference type="RefSeq" id="WP_013825108.1">
    <property type="nucleotide sequence ID" value="NC_015574.1"/>
</dbReference>
<gene>
    <name evidence="2" type="ordered locus">MSWAN_0568</name>
</gene>
<dbReference type="OrthoDB" id="46040at2157"/>
<evidence type="ECO:0000259" key="1">
    <source>
        <dbReference type="PROSITE" id="PS51707"/>
    </source>
</evidence>
<dbReference type="AlphaFoldDB" id="F6D5I9"/>
<dbReference type="Proteomes" id="UP000009231">
    <property type="component" value="Chromosome"/>
</dbReference>
<evidence type="ECO:0000313" key="3">
    <source>
        <dbReference type="Proteomes" id="UP000009231"/>
    </source>
</evidence>
<dbReference type="KEGG" id="mew:MSWAN_0568"/>
<dbReference type="InterPro" id="IPR033469">
    <property type="entry name" value="CYTH-like_dom_sf"/>
</dbReference>
<dbReference type="InterPro" id="IPR023577">
    <property type="entry name" value="CYTH_domain"/>
</dbReference>
<dbReference type="Pfam" id="PF01928">
    <property type="entry name" value="CYTH"/>
    <property type="match status" value="1"/>
</dbReference>
<dbReference type="InterPro" id="IPR008173">
    <property type="entry name" value="Adenylyl_cyclase_CyaB"/>
</dbReference>
<dbReference type="EMBL" id="CP002772">
    <property type="protein sequence ID" value="AEG17606.1"/>
    <property type="molecule type" value="Genomic_DNA"/>
</dbReference>
<dbReference type="SMART" id="SM01118">
    <property type="entry name" value="CYTH"/>
    <property type="match status" value="1"/>
</dbReference>
<dbReference type="eggNOG" id="arCOG01723">
    <property type="taxonomic scope" value="Archaea"/>
</dbReference>
<dbReference type="STRING" id="868131.MSWAN_0568"/>
<accession>F6D5I9</accession>
<protein>
    <submittedName>
        <fullName evidence="2">Adenylyl cyclase CyaB</fullName>
    </submittedName>
</protein>
<dbReference type="PROSITE" id="PS51707">
    <property type="entry name" value="CYTH"/>
    <property type="match status" value="1"/>
</dbReference>
<organism evidence="2 3">
    <name type="scientific">Methanobacterium paludis (strain DSM 25820 / JCM 18151 / SWAN1)</name>
    <dbReference type="NCBI Taxonomy" id="868131"/>
    <lineage>
        <taxon>Archaea</taxon>
        <taxon>Methanobacteriati</taxon>
        <taxon>Methanobacteriota</taxon>
        <taxon>Methanomada group</taxon>
        <taxon>Methanobacteria</taxon>
        <taxon>Methanobacteriales</taxon>
        <taxon>Methanobacteriaceae</taxon>
        <taxon>Methanobacterium</taxon>
    </lineage>
</organism>
<dbReference type="SUPFAM" id="SSF55154">
    <property type="entry name" value="CYTH-like phosphatases"/>
    <property type="match status" value="1"/>
</dbReference>
<dbReference type="Gene3D" id="2.40.320.10">
    <property type="entry name" value="Hypothetical Protein Pfu-838710-001"/>
    <property type="match status" value="1"/>
</dbReference>
<dbReference type="PANTHER" id="PTHR21028">
    <property type="entry name" value="SI:CH211-156B7.4"/>
    <property type="match status" value="1"/>
</dbReference>
<dbReference type="PANTHER" id="PTHR21028:SF2">
    <property type="entry name" value="CYTH DOMAIN-CONTAINING PROTEIN"/>
    <property type="match status" value="1"/>
</dbReference>
<feature type="domain" description="CYTH" evidence="1">
    <location>
        <begin position="1"/>
        <end position="178"/>
    </location>
</feature>
<keyword evidence="3" id="KW-1185">Reference proteome</keyword>
<name>F6D5I9_METPW</name>